<feature type="region of interest" description="Disordered" evidence="2">
    <location>
        <begin position="1882"/>
        <end position="1907"/>
    </location>
</feature>
<proteinExistence type="inferred from homology"/>
<evidence type="ECO:0000256" key="3">
    <source>
        <dbReference type="SAM" id="Phobius"/>
    </source>
</evidence>
<dbReference type="InterPro" id="IPR051697">
    <property type="entry name" value="Patched_domain-protein"/>
</dbReference>
<dbReference type="PROSITE" id="PS50156">
    <property type="entry name" value="SSD"/>
    <property type="match status" value="1"/>
</dbReference>
<feature type="compositionally biased region" description="Low complexity" evidence="2">
    <location>
        <begin position="1096"/>
        <end position="1116"/>
    </location>
</feature>
<feature type="compositionally biased region" description="Gly residues" evidence="2">
    <location>
        <begin position="786"/>
        <end position="804"/>
    </location>
</feature>
<feature type="compositionally biased region" description="Low complexity" evidence="2">
    <location>
        <begin position="828"/>
        <end position="843"/>
    </location>
</feature>
<name>A0A0G4I8P8_9ALVE</name>
<dbReference type="SUPFAM" id="SSF82866">
    <property type="entry name" value="Multidrug efflux transporter AcrB transmembrane domain"/>
    <property type="match status" value="1"/>
</dbReference>
<feature type="compositionally biased region" description="Basic and acidic residues" evidence="2">
    <location>
        <begin position="1890"/>
        <end position="1902"/>
    </location>
</feature>
<feature type="region of interest" description="Disordered" evidence="2">
    <location>
        <begin position="459"/>
        <end position="500"/>
    </location>
</feature>
<dbReference type="Gene3D" id="1.20.1640.10">
    <property type="entry name" value="Multidrug efflux transporter AcrB transmembrane domain"/>
    <property type="match status" value="1"/>
</dbReference>
<keyword evidence="3" id="KW-1133">Transmembrane helix</keyword>
<feature type="transmembrane region" description="Helical" evidence="3">
    <location>
        <begin position="1724"/>
        <end position="1745"/>
    </location>
</feature>
<feature type="compositionally biased region" description="Pro residues" evidence="2">
    <location>
        <begin position="1181"/>
        <end position="1197"/>
    </location>
</feature>
<feature type="compositionally biased region" description="Gly residues" evidence="2">
    <location>
        <begin position="1117"/>
        <end position="1136"/>
    </location>
</feature>
<evidence type="ECO:0000256" key="2">
    <source>
        <dbReference type="SAM" id="MobiDB-lite"/>
    </source>
</evidence>
<dbReference type="PANTHER" id="PTHR10796:SF92">
    <property type="entry name" value="PATCHED-RELATED, ISOFORM A"/>
    <property type="match status" value="1"/>
</dbReference>
<feature type="compositionally biased region" description="Pro residues" evidence="2">
    <location>
        <begin position="1212"/>
        <end position="1222"/>
    </location>
</feature>
<evidence type="ECO:0000259" key="4">
    <source>
        <dbReference type="PROSITE" id="PS50156"/>
    </source>
</evidence>
<evidence type="ECO:0000313" key="5">
    <source>
        <dbReference type="EMBL" id="CEM53516.1"/>
    </source>
</evidence>
<feature type="compositionally biased region" description="Basic and acidic residues" evidence="2">
    <location>
        <begin position="642"/>
        <end position="667"/>
    </location>
</feature>
<feature type="transmembrane region" description="Helical" evidence="3">
    <location>
        <begin position="1786"/>
        <end position="1810"/>
    </location>
</feature>
<feature type="transmembrane region" description="Helical" evidence="3">
    <location>
        <begin position="354"/>
        <end position="375"/>
    </location>
</feature>
<feature type="transmembrane region" description="Helical" evidence="3">
    <location>
        <begin position="1696"/>
        <end position="1717"/>
    </location>
</feature>
<dbReference type="VEuPathDB" id="CryptoDB:Cvel_12023"/>
<accession>A0A0G4I8P8</accession>
<dbReference type="PANTHER" id="PTHR10796">
    <property type="entry name" value="PATCHED-RELATED"/>
    <property type="match status" value="1"/>
</dbReference>
<organism evidence="5">
    <name type="scientific">Chromera velia CCMP2878</name>
    <dbReference type="NCBI Taxonomy" id="1169474"/>
    <lineage>
        <taxon>Eukaryota</taxon>
        <taxon>Sar</taxon>
        <taxon>Alveolata</taxon>
        <taxon>Colpodellida</taxon>
        <taxon>Chromeraceae</taxon>
        <taxon>Chromera</taxon>
    </lineage>
</organism>
<feature type="region of interest" description="Disordered" evidence="2">
    <location>
        <begin position="1058"/>
        <end position="1275"/>
    </location>
</feature>
<reference evidence="5" key="1">
    <citation type="submission" date="2014-11" db="EMBL/GenBank/DDBJ databases">
        <authorList>
            <person name="Otto D Thomas"/>
            <person name="Naeem Raeece"/>
        </authorList>
    </citation>
    <scope>NUCLEOTIDE SEQUENCE</scope>
</reference>
<dbReference type="EMBL" id="CDMZ01005702">
    <property type="protein sequence ID" value="CEM53516.1"/>
    <property type="molecule type" value="Genomic_DNA"/>
</dbReference>
<feature type="transmembrane region" description="Helical" evidence="3">
    <location>
        <begin position="422"/>
        <end position="443"/>
    </location>
</feature>
<feature type="region of interest" description="Disordered" evidence="2">
    <location>
        <begin position="601"/>
        <end position="667"/>
    </location>
</feature>
<dbReference type="InterPro" id="IPR000731">
    <property type="entry name" value="SSD"/>
</dbReference>
<feature type="compositionally biased region" description="Basic and acidic residues" evidence="2">
    <location>
        <begin position="484"/>
        <end position="495"/>
    </location>
</feature>
<feature type="transmembrane region" description="Helical" evidence="3">
    <location>
        <begin position="21"/>
        <end position="45"/>
    </location>
</feature>
<feature type="compositionally biased region" description="Polar residues" evidence="2">
    <location>
        <begin position="768"/>
        <end position="785"/>
    </location>
</feature>
<keyword evidence="3" id="KW-0472">Membrane</keyword>
<feature type="compositionally biased region" description="Polar residues" evidence="2">
    <location>
        <begin position="1229"/>
        <end position="1247"/>
    </location>
</feature>
<feature type="compositionally biased region" description="Low complexity" evidence="2">
    <location>
        <begin position="1162"/>
        <end position="1180"/>
    </location>
</feature>
<feature type="region of interest" description="Disordered" evidence="2">
    <location>
        <begin position="765"/>
        <end position="843"/>
    </location>
</feature>
<comment type="similarity">
    <text evidence="1">Belongs to the patched family.</text>
</comment>
<feature type="transmembrane region" description="Helical" evidence="3">
    <location>
        <begin position="939"/>
        <end position="965"/>
    </location>
</feature>
<feature type="transmembrane region" description="Helical" evidence="3">
    <location>
        <begin position="537"/>
        <end position="556"/>
    </location>
</feature>
<sequence>MPWWYPGSLLRTVCGRIGLLAFRWPLICFIVPVLAVAIVVAVMVLTSPPMHLQEQETVHGFLAHFTDPQTEAVRDLKEYGRLFGENKRLNVALVRSLDDQNWNLLGNETMQIERMRAFHEDVMNIRVTLPVDPFLDLLPHWQNQKFNRSRAVLPKWNEETERVEATFRFEDLCAAQNDGSCFSYVFNAFWHDRDFGGRFGPGCSAEAVKFQYHDQFPERNFGPKAWPNVEIILRNPVLWDRPGDLCSPPSKAVQGTDGLTFMYVLDDRQTRRVLTHAWEEMEANVTDGRAPLGLIWRQGVVEEACAKWETAFAEAAETLKENSSSVSPRIQVDSLSFVSIQRETDIRRISGGRLLWSLRLAAGAMIALLLLGLHVSWSAVLQGRWRDAYATSKLRSAGMSALSVVLAWATAGFFLIPLDDVLTVEAMPVVVVCVGLSLVFDLFSSYFATQHIAAAGQAQSGRVESPAAPRSESAGGDEEEREQDGEREKEQKGGKECQPVSKPPGCVGRLCRLPQSPSVCSSVAEARTRRAVADSGVTAVVTLLSLGTLFLMGGLGAPYSSIRILCCHVLVGLALVGVMFVSFVPACLGLESRFEASKGPSSFASSASGKTGGGGVQSSQTVEVGRIRKGGVGDQQGDVEGEDFKNGTITEKRLSDRPDSLHPLERREKDIRQQSATAVLNFGASSSSSAKSPIISHPEINGLLSDLSTGEAGGLSLQAEMLRHPERWTGFSSQGFLWRKREVPNPLAELAEENEGRERPLLTYAATPASTLRSNTQEEGLNDETQGGGGKAEGEGGMRNGGKGAQKSSEKGGESPHMQHGGGHLPEGTAASSSSSSSTAAAAGAVSSTEGAAAGLTILRLPRTCSDLEGVSSPTPAAGPVSFRADSAITLSTPTAHDREMRTGTSVSPSLLKLCTDAEGTPQQGLRVFWFRSCVSRGLFHPVGLTVSFLLFAALVSFSCVGIALKSRFWLRSIADIADQESPLRSFFLNKETHFTEADDVLTLYAPEGLAWEDPAVQQQQNETFQRLNSSKDISLVESGFYRFLVFQQAQAPILKRMQEEEEGEQGSNGEDGGLSPTPFDSLGPDLDLGGGGGSLPSSSGSSASSSGGTDDFWGSIGEGDFFGGGGTLADGGAGSGSSPSEGFDWDWNFGEETENEEEAEPNSSSSSSTPDPSDALSPPTDAPTPDLSPSPSPPPPEDSRQGERTSVGSDPPSPPNTPTPTPVAGRSTVPSTTEGPQLTSRSQASTRLRKRSLTDSARLHLGRTREKQTEKRGGRLCGQDCWREWEDGEFRRLATVTAGVESLSASPVSLSADSMSPEREEFEKRLREWLRGDNITFWATSLLAQTHLVYAGPLFINDFVWEDPDNMRGLKTFRSIVVTRSPGSGVVDFRRYFEGNNVTGRLAACIYDPGASKYGVPAERSHETGCVGLHEIVVSISAFLRPSASPSVSSRSGSVFERGEEADAVIRNTTLASTTLDWNGKECLSWDQMKERQRGEEVYRGSEGRPLNNSMVIERRVEEGAGEGGEEGGGPNRTAKAAEPGVIILSFSADDETVPVRVYSLTAVCSREATVWVRGVDRKGKEWVEKSDCRDGRFERARFELSEQKKENSGFWPSVSDSPFPFSDVVRLEVASDAPFALADVALWPEPAPALRGGDLGTRFEQLDKRVVPALGGRDNLRLTSTFWLLYQSLPNMLAWLKIQLIVFACVYFILVCLFVDPILALFAWLFSCSACVCVLGLMAYWDVGVHEVSLLWAIISPALAVTAVTKMVGAYAQAGGETRKQRAAVSLILAGPPILFFVSTLLIIAFFLSPLYTGSVLLNVGAQILFLTAVSSGFHSLVALPCALCLFGPFSHKRRASQRAFIKARLRSCVDHQEGVSASNNRKALGRKGKETGDEGKSGNEEFGLPGVVPMATASMCNAAMHECPDSDGHSADPKHSPNQ</sequence>
<feature type="compositionally biased region" description="Basic and acidic residues" evidence="2">
    <location>
        <begin position="1264"/>
        <end position="1274"/>
    </location>
</feature>
<feature type="transmembrane region" description="Helical" evidence="3">
    <location>
        <begin position="1822"/>
        <end position="1849"/>
    </location>
</feature>
<protein>
    <recommendedName>
        <fullName evidence="4">SSD domain-containing protein</fullName>
    </recommendedName>
</protein>
<feature type="transmembrane region" description="Helical" evidence="3">
    <location>
        <begin position="562"/>
        <end position="588"/>
    </location>
</feature>
<feature type="transmembrane region" description="Helical" evidence="3">
    <location>
        <begin position="396"/>
        <end position="416"/>
    </location>
</feature>
<gene>
    <name evidence="5" type="ORF">Cvel_12023</name>
</gene>
<feature type="compositionally biased region" description="Acidic residues" evidence="2">
    <location>
        <begin position="1150"/>
        <end position="1161"/>
    </location>
</feature>
<keyword evidence="3" id="KW-0812">Transmembrane</keyword>
<dbReference type="GO" id="GO:0016020">
    <property type="term" value="C:membrane"/>
    <property type="evidence" value="ECO:0007669"/>
    <property type="project" value="TreeGrafter"/>
</dbReference>
<evidence type="ECO:0000256" key="1">
    <source>
        <dbReference type="ARBA" id="ARBA00005585"/>
    </source>
</evidence>
<feature type="transmembrane region" description="Helical" evidence="3">
    <location>
        <begin position="1751"/>
        <end position="1774"/>
    </location>
</feature>
<feature type="domain" description="SSD" evidence="4">
    <location>
        <begin position="401"/>
        <end position="590"/>
    </location>
</feature>